<evidence type="ECO:0000313" key="7">
    <source>
        <dbReference type="EMBL" id="RLL44945.1"/>
    </source>
</evidence>
<comment type="caution">
    <text evidence="7">The sequence shown here is derived from an EMBL/GenBank/DDBJ whole genome shotgun (WGS) entry which is preliminary data.</text>
</comment>
<feature type="transmembrane region" description="Helical" evidence="5">
    <location>
        <begin position="20"/>
        <end position="42"/>
    </location>
</feature>
<keyword evidence="3 5" id="KW-1133">Transmembrane helix</keyword>
<evidence type="ECO:0000256" key="3">
    <source>
        <dbReference type="ARBA" id="ARBA00022989"/>
    </source>
</evidence>
<evidence type="ECO:0000313" key="8">
    <source>
        <dbReference type="Proteomes" id="UP000270219"/>
    </source>
</evidence>
<dbReference type="OrthoDB" id="3078158at2"/>
<dbReference type="AlphaFoldDB" id="A0A498DHH8"/>
<dbReference type="InterPro" id="IPR013525">
    <property type="entry name" value="ABC2_TM"/>
</dbReference>
<evidence type="ECO:0000256" key="2">
    <source>
        <dbReference type="ARBA" id="ARBA00022692"/>
    </source>
</evidence>
<feature type="transmembrane region" description="Helical" evidence="5">
    <location>
        <begin position="363"/>
        <end position="383"/>
    </location>
</feature>
<dbReference type="EMBL" id="RCHR01000003">
    <property type="protein sequence ID" value="RLL44945.1"/>
    <property type="molecule type" value="Genomic_DNA"/>
</dbReference>
<keyword evidence="2 5" id="KW-0812">Transmembrane</keyword>
<evidence type="ECO:0000256" key="4">
    <source>
        <dbReference type="ARBA" id="ARBA00023136"/>
    </source>
</evidence>
<feature type="transmembrane region" description="Helical" evidence="5">
    <location>
        <begin position="305"/>
        <end position="328"/>
    </location>
</feature>
<feature type="transmembrane region" description="Helical" evidence="5">
    <location>
        <begin position="395"/>
        <end position="414"/>
    </location>
</feature>
<feature type="transmembrane region" description="Helical" evidence="5">
    <location>
        <begin position="266"/>
        <end position="293"/>
    </location>
</feature>
<keyword evidence="8" id="KW-1185">Reference proteome</keyword>
<proteinExistence type="predicted"/>
<feature type="transmembrane region" description="Helical" evidence="5">
    <location>
        <begin position="335"/>
        <end position="357"/>
    </location>
</feature>
<dbReference type="GO" id="GO:0016020">
    <property type="term" value="C:membrane"/>
    <property type="evidence" value="ECO:0007669"/>
    <property type="project" value="UniProtKB-SubCell"/>
</dbReference>
<dbReference type="RefSeq" id="WP_121522535.1">
    <property type="nucleotide sequence ID" value="NZ_RCHR01000003.1"/>
</dbReference>
<accession>A0A498DHH8</accession>
<evidence type="ECO:0000256" key="1">
    <source>
        <dbReference type="ARBA" id="ARBA00004141"/>
    </source>
</evidence>
<dbReference type="PANTHER" id="PTHR43027:SF1">
    <property type="entry name" value="DOXORUBICIN RESISTANCE ABC TRANSPORTER PERMEASE PROTEIN DRRC-RELATED"/>
    <property type="match status" value="1"/>
</dbReference>
<reference evidence="7 8" key="1">
    <citation type="submission" date="2018-10" db="EMBL/GenBank/DDBJ databases">
        <title>Oceanobacillus sp. YLB-02 draft genome.</title>
        <authorList>
            <person name="Yu L."/>
        </authorList>
    </citation>
    <scope>NUCLEOTIDE SEQUENCE [LARGE SCALE GENOMIC DNA]</scope>
    <source>
        <strain evidence="7 8">YLB-02</strain>
    </source>
</reference>
<name>A0A498DHH8_9BACI</name>
<dbReference type="Proteomes" id="UP000270219">
    <property type="component" value="Unassembled WGS sequence"/>
</dbReference>
<feature type="domain" description="ABC-2 type transporter transmembrane" evidence="6">
    <location>
        <begin position="21"/>
        <end position="409"/>
    </location>
</feature>
<evidence type="ECO:0000259" key="6">
    <source>
        <dbReference type="Pfam" id="PF12698"/>
    </source>
</evidence>
<sequence length="420" mass="46048">MILQIVKKQALILLRNRMELLLLFGLPIILITILSSALSTWMESGEIEINLKVALIEQNNEEDEINQFISEFENSGIPPEAVEKMKETASVIAPVTLIKDAFRSAEVNEMVELVRIDPSEKEAALDDDSYSAVIEIPENFTYDTLKSVMLNEQNKAEMKIYQNEEQEIGANIINQLLSVIQEQLTFGTFLAENGIDPNVTGVEDSEMPGAAAIVDTKESVSSKGYYTIGMAVMNVLFMATAIGSISFKEKTSHVFDRIVLANMSRWIYFIGVLLTGMLFALVQLMIVFGFAWIAFDVDWPSVGSFILVTLAISLAVGGLAVLLTALSYRVNSEMIISFFSSIIVTFMAVLGGSFFPIGESSSVIAFLGNLTPNGAGMSAYLALLRGDGLLDISQYIIYIFLFALVAIIIGELSFPKKGVS</sequence>
<organism evidence="7 8">
    <name type="scientific">Oceanobacillus piezotolerans</name>
    <dbReference type="NCBI Taxonomy" id="2448030"/>
    <lineage>
        <taxon>Bacteria</taxon>
        <taxon>Bacillati</taxon>
        <taxon>Bacillota</taxon>
        <taxon>Bacilli</taxon>
        <taxon>Bacillales</taxon>
        <taxon>Bacillaceae</taxon>
        <taxon>Oceanobacillus</taxon>
    </lineage>
</organism>
<protein>
    <submittedName>
        <fullName evidence="7">ABC transporter permease</fullName>
    </submittedName>
</protein>
<evidence type="ECO:0000256" key="5">
    <source>
        <dbReference type="SAM" id="Phobius"/>
    </source>
</evidence>
<dbReference type="Pfam" id="PF12698">
    <property type="entry name" value="ABC2_membrane_3"/>
    <property type="match status" value="1"/>
</dbReference>
<dbReference type="InterPro" id="IPR052902">
    <property type="entry name" value="ABC-2_transporter"/>
</dbReference>
<keyword evidence="4 5" id="KW-0472">Membrane</keyword>
<dbReference type="GO" id="GO:0140359">
    <property type="term" value="F:ABC-type transporter activity"/>
    <property type="evidence" value="ECO:0007669"/>
    <property type="project" value="InterPro"/>
</dbReference>
<comment type="subcellular location">
    <subcellularLocation>
        <location evidence="1">Membrane</location>
        <topology evidence="1">Multi-pass membrane protein</topology>
    </subcellularLocation>
</comment>
<gene>
    <name evidence="7" type="ORF">D8M04_08705</name>
</gene>
<dbReference type="PANTHER" id="PTHR43027">
    <property type="entry name" value="DOXORUBICIN RESISTANCE ABC TRANSPORTER PERMEASE PROTEIN DRRC-RELATED"/>
    <property type="match status" value="1"/>
</dbReference>
<feature type="transmembrane region" description="Helical" evidence="5">
    <location>
        <begin position="224"/>
        <end position="245"/>
    </location>
</feature>